<dbReference type="PANTHER" id="PTHR20857:SF22">
    <property type="entry name" value="THIAZOLE TAUTOMERASE"/>
    <property type="match status" value="1"/>
</dbReference>
<dbReference type="SUPFAM" id="SSF51391">
    <property type="entry name" value="Thiamin phosphate synthase"/>
    <property type="match status" value="1"/>
</dbReference>
<evidence type="ECO:0000259" key="3">
    <source>
        <dbReference type="Pfam" id="PF02581"/>
    </source>
</evidence>
<dbReference type="OrthoDB" id="9815348at2"/>
<evidence type="ECO:0000313" key="5">
    <source>
        <dbReference type="Proteomes" id="UP000239047"/>
    </source>
</evidence>
<dbReference type="Proteomes" id="UP000239047">
    <property type="component" value="Unassembled WGS sequence"/>
</dbReference>
<evidence type="ECO:0000256" key="2">
    <source>
        <dbReference type="ARBA" id="ARBA00022977"/>
    </source>
</evidence>
<dbReference type="InterPro" id="IPR013785">
    <property type="entry name" value="Aldolase_TIM"/>
</dbReference>
<dbReference type="GO" id="GO:0009228">
    <property type="term" value="P:thiamine biosynthetic process"/>
    <property type="evidence" value="ECO:0007669"/>
    <property type="project" value="UniProtKB-KW"/>
</dbReference>
<dbReference type="InterPro" id="IPR022998">
    <property type="entry name" value="ThiamineP_synth_TenI"/>
</dbReference>
<name>A0A2S5GDI9_9BACL</name>
<reference evidence="4 5" key="1">
    <citation type="submission" date="2018-02" db="EMBL/GenBank/DDBJ databases">
        <title>Jeotgalibacillus proteolyticum sp. nov. a protease producing bacterium isolated from ocean sediments of Laizhou Bay.</title>
        <authorList>
            <person name="Li Y."/>
        </authorList>
    </citation>
    <scope>NUCLEOTIDE SEQUENCE [LARGE SCALE GENOMIC DNA]</scope>
    <source>
        <strain evidence="4 5">22-7</strain>
    </source>
</reference>
<dbReference type="GO" id="GO:0004789">
    <property type="term" value="F:thiamine-phosphate diphosphorylase activity"/>
    <property type="evidence" value="ECO:0007669"/>
    <property type="project" value="TreeGrafter"/>
</dbReference>
<feature type="domain" description="Thiamine phosphate synthase/TenI" evidence="3">
    <location>
        <begin position="27"/>
        <end position="182"/>
    </location>
</feature>
<dbReference type="GO" id="GO:0005737">
    <property type="term" value="C:cytoplasm"/>
    <property type="evidence" value="ECO:0007669"/>
    <property type="project" value="TreeGrafter"/>
</dbReference>
<dbReference type="Pfam" id="PF02581">
    <property type="entry name" value="TMP-TENI"/>
    <property type="match status" value="1"/>
</dbReference>
<gene>
    <name evidence="4" type="ORF">C4B60_09325</name>
</gene>
<organism evidence="4 5">
    <name type="scientific">Jeotgalibacillus proteolyticus</name>
    <dbReference type="NCBI Taxonomy" id="2082395"/>
    <lineage>
        <taxon>Bacteria</taxon>
        <taxon>Bacillati</taxon>
        <taxon>Bacillota</taxon>
        <taxon>Bacilli</taxon>
        <taxon>Bacillales</taxon>
        <taxon>Caryophanaceae</taxon>
        <taxon>Jeotgalibacillus</taxon>
    </lineage>
</organism>
<dbReference type="EMBL" id="PREZ01000003">
    <property type="protein sequence ID" value="PPA70974.1"/>
    <property type="molecule type" value="Genomic_DNA"/>
</dbReference>
<dbReference type="AlphaFoldDB" id="A0A2S5GDI9"/>
<keyword evidence="5" id="KW-1185">Reference proteome</keyword>
<protein>
    <submittedName>
        <fullName evidence="4">Thiamine phosphate synthase</fullName>
    </submittedName>
</protein>
<comment type="pathway">
    <text evidence="1">Cofactor biosynthesis; thiamine diphosphate biosynthesis.</text>
</comment>
<evidence type="ECO:0000256" key="1">
    <source>
        <dbReference type="ARBA" id="ARBA00004948"/>
    </source>
</evidence>
<accession>A0A2S5GDI9</accession>
<dbReference type="InterPro" id="IPR036206">
    <property type="entry name" value="ThiamineP_synth_sf"/>
</dbReference>
<keyword evidence="2" id="KW-0784">Thiamine biosynthesis</keyword>
<dbReference type="RefSeq" id="WP_104057723.1">
    <property type="nucleotide sequence ID" value="NZ_PREZ01000003.1"/>
</dbReference>
<sequence>MNNGFSYHVLSTCGQISQKWMSEEGFVHNSVDSFHIRDKNATAAQLLAYVDELLKKGLPASKLVINDRVDVALSRDLSVQLAYHSLPLKEVKAIHPTIKAGVSVHSAEEAEQAAKDGADYVIFGHIFETESKPGVEPRGLETLRSVVQACSVPVIAIGGIKPSHIPLIQQTGAAGAALLSGVMQAEEPLKAIEDYRREELECTSRMSSSLAQE</sequence>
<proteinExistence type="predicted"/>
<evidence type="ECO:0000313" key="4">
    <source>
        <dbReference type="EMBL" id="PPA70974.1"/>
    </source>
</evidence>
<dbReference type="Gene3D" id="3.20.20.70">
    <property type="entry name" value="Aldolase class I"/>
    <property type="match status" value="1"/>
</dbReference>
<dbReference type="PANTHER" id="PTHR20857">
    <property type="entry name" value="THIAMINE-PHOSPHATE PYROPHOSPHORYLASE"/>
    <property type="match status" value="1"/>
</dbReference>
<dbReference type="CDD" id="cd00564">
    <property type="entry name" value="TMP_TenI"/>
    <property type="match status" value="1"/>
</dbReference>
<comment type="caution">
    <text evidence="4">The sequence shown here is derived from an EMBL/GenBank/DDBJ whole genome shotgun (WGS) entry which is preliminary data.</text>
</comment>